<evidence type="ECO:0000313" key="2">
    <source>
        <dbReference type="Proteomes" id="UP000541444"/>
    </source>
</evidence>
<evidence type="ECO:0000313" key="1">
    <source>
        <dbReference type="EMBL" id="KAF6144735.1"/>
    </source>
</evidence>
<proteinExistence type="predicted"/>
<protein>
    <submittedName>
        <fullName evidence="1">Uncharacterized protein</fullName>
    </submittedName>
</protein>
<name>A0A7J7LPZ9_9MAGN</name>
<organism evidence="1 2">
    <name type="scientific">Kingdonia uniflora</name>
    <dbReference type="NCBI Taxonomy" id="39325"/>
    <lineage>
        <taxon>Eukaryota</taxon>
        <taxon>Viridiplantae</taxon>
        <taxon>Streptophyta</taxon>
        <taxon>Embryophyta</taxon>
        <taxon>Tracheophyta</taxon>
        <taxon>Spermatophyta</taxon>
        <taxon>Magnoliopsida</taxon>
        <taxon>Ranunculales</taxon>
        <taxon>Circaeasteraceae</taxon>
        <taxon>Kingdonia</taxon>
    </lineage>
</organism>
<sequence>MGGNSDVEELDIVKDAPLAMLGMHLPLRRLVKEVLNFWEVASCQMNENFYEMMKVIEGMNVNLHGEGRSSIE</sequence>
<comment type="caution">
    <text evidence="1">The sequence shown here is derived from an EMBL/GenBank/DDBJ whole genome shotgun (WGS) entry which is preliminary data.</text>
</comment>
<accession>A0A7J7LPZ9</accession>
<gene>
    <name evidence="1" type="ORF">GIB67_017754</name>
</gene>
<dbReference type="EMBL" id="JACGCM010002113">
    <property type="protein sequence ID" value="KAF6144735.1"/>
    <property type="molecule type" value="Genomic_DNA"/>
</dbReference>
<keyword evidence="2" id="KW-1185">Reference proteome</keyword>
<dbReference type="Proteomes" id="UP000541444">
    <property type="component" value="Unassembled WGS sequence"/>
</dbReference>
<reference evidence="1 2" key="1">
    <citation type="journal article" date="2020" name="IScience">
        <title>Genome Sequencing of the Endangered Kingdonia uniflora (Circaeasteraceae, Ranunculales) Reveals Potential Mechanisms of Evolutionary Specialization.</title>
        <authorList>
            <person name="Sun Y."/>
            <person name="Deng T."/>
            <person name="Zhang A."/>
            <person name="Moore M.J."/>
            <person name="Landis J.B."/>
            <person name="Lin N."/>
            <person name="Zhang H."/>
            <person name="Zhang X."/>
            <person name="Huang J."/>
            <person name="Zhang X."/>
            <person name="Sun H."/>
            <person name="Wang H."/>
        </authorList>
    </citation>
    <scope>NUCLEOTIDE SEQUENCE [LARGE SCALE GENOMIC DNA]</scope>
    <source>
        <strain evidence="1">TB1705</strain>
        <tissue evidence="1">Leaf</tissue>
    </source>
</reference>
<dbReference type="AlphaFoldDB" id="A0A7J7LPZ9"/>